<name>A0A846TU80_9MICC</name>
<feature type="compositionally biased region" description="Low complexity" evidence="1">
    <location>
        <begin position="58"/>
        <end position="76"/>
    </location>
</feature>
<dbReference type="Proteomes" id="UP000521379">
    <property type="component" value="Unassembled WGS sequence"/>
</dbReference>
<feature type="compositionally biased region" description="Polar residues" evidence="1">
    <location>
        <begin position="38"/>
        <end position="52"/>
    </location>
</feature>
<sequence length="126" mass="12851">MIRRLTLLLVVMAIPVLTALGTQQLARTTAPPALPTDPVTSQTVDGTSQDPSQDPDDGASPGPRSGSVAPVVPGSVDQNGDVAAPGVGASTPADDDIVGDVENDIDHDDDDFADADEHPETGTVDR</sequence>
<dbReference type="EMBL" id="JAAVUN010000032">
    <property type="protein sequence ID" value="NKE10580.1"/>
    <property type="molecule type" value="Genomic_DNA"/>
</dbReference>
<evidence type="ECO:0000313" key="3">
    <source>
        <dbReference type="EMBL" id="NKE10580.1"/>
    </source>
</evidence>
<organism evidence="3 4">
    <name type="scientific">Kocuria subflava</name>
    <dbReference type="NCBI Taxonomy" id="1736139"/>
    <lineage>
        <taxon>Bacteria</taxon>
        <taxon>Bacillati</taxon>
        <taxon>Actinomycetota</taxon>
        <taxon>Actinomycetes</taxon>
        <taxon>Micrococcales</taxon>
        <taxon>Micrococcaceae</taxon>
        <taxon>Kocuria</taxon>
    </lineage>
</organism>
<feature type="chain" id="PRO_5039452884" evidence="2">
    <location>
        <begin position="20"/>
        <end position="126"/>
    </location>
</feature>
<feature type="compositionally biased region" description="Basic and acidic residues" evidence="1">
    <location>
        <begin position="115"/>
        <end position="126"/>
    </location>
</feature>
<keyword evidence="4" id="KW-1185">Reference proteome</keyword>
<feature type="compositionally biased region" description="Acidic residues" evidence="1">
    <location>
        <begin position="93"/>
        <end position="114"/>
    </location>
</feature>
<feature type="signal peptide" evidence="2">
    <location>
        <begin position="1"/>
        <end position="19"/>
    </location>
</feature>
<proteinExistence type="predicted"/>
<dbReference type="RefSeq" id="WP_119933622.1">
    <property type="nucleotide sequence ID" value="NZ_JAAVUN010000032.1"/>
</dbReference>
<protein>
    <submittedName>
        <fullName evidence="3">Uncharacterized protein</fullName>
    </submittedName>
</protein>
<reference evidence="3 4" key="1">
    <citation type="submission" date="2020-02" db="EMBL/GenBank/DDBJ databases">
        <authorList>
            <person name="Sun Q."/>
        </authorList>
    </citation>
    <scope>NUCLEOTIDE SEQUENCE [LARGE SCALE GENOMIC DNA]</scope>
    <source>
        <strain evidence="3 4">YIM 13062</strain>
    </source>
</reference>
<accession>A0A846TU80</accession>
<evidence type="ECO:0000256" key="1">
    <source>
        <dbReference type="SAM" id="MobiDB-lite"/>
    </source>
</evidence>
<keyword evidence="2" id="KW-0732">Signal</keyword>
<evidence type="ECO:0000256" key="2">
    <source>
        <dbReference type="SAM" id="SignalP"/>
    </source>
</evidence>
<feature type="region of interest" description="Disordered" evidence="1">
    <location>
        <begin position="25"/>
        <end position="126"/>
    </location>
</feature>
<gene>
    <name evidence="3" type="ORF">GTW58_11700</name>
</gene>
<comment type="caution">
    <text evidence="3">The sequence shown here is derived from an EMBL/GenBank/DDBJ whole genome shotgun (WGS) entry which is preliminary data.</text>
</comment>
<evidence type="ECO:0000313" key="4">
    <source>
        <dbReference type="Proteomes" id="UP000521379"/>
    </source>
</evidence>
<dbReference type="AlphaFoldDB" id="A0A846TU80"/>